<gene>
    <name evidence="9" type="ORF">ABB07_06450</name>
</gene>
<evidence type="ECO:0000256" key="3">
    <source>
        <dbReference type="ARBA" id="ARBA00011870"/>
    </source>
</evidence>
<dbReference type="Gene3D" id="3.20.20.240">
    <property type="entry name" value="Methylmalonyl-CoA mutase"/>
    <property type="match status" value="1"/>
</dbReference>
<dbReference type="PANTHER" id="PTHR48101">
    <property type="entry name" value="METHYLMALONYL-COA MUTASE, MITOCHONDRIAL-RELATED"/>
    <property type="match status" value="1"/>
</dbReference>
<evidence type="ECO:0000259" key="8">
    <source>
        <dbReference type="PROSITE" id="PS51332"/>
    </source>
</evidence>
<keyword evidence="4" id="KW-0846">Cobalamin</keyword>
<evidence type="ECO:0000256" key="7">
    <source>
        <dbReference type="ARBA" id="ARBA00023285"/>
    </source>
</evidence>
<dbReference type="CDD" id="cd02071">
    <property type="entry name" value="MM_CoA_mut_B12_BD"/>
    <property type="match status" value="1"/>
</dbReference>
<dbReference type="NCBIfam" id="TIGR00641">
    <property type="entry name" value="acid_CoA_mut_N"/>
    <property type="match status" value="1"/>
</dbReference>
<dbReference type="InterPro" id="IPR016176">
    <property type="entry name" value="Cbl-dep_enz_cat"/>
</dbReference>
<keyword evidence="5" id="KW-0479">Metal-binding</keyword>
<dbReference type="Pfam" id="PF01642">
    <property type="entry name" value="MM_CoA_mutase"/>
    <property type="match status" value="1"/>
</dbReference>
<dbReference type="RefSeq" id="WP_208897817.1">
    <property type="nucleotide sequence ID" value="NZ_CP011497.1"/>
</dbReference>
<dbReference type="PROSITE" id="PS51332">
    <property type="entry name" value="B12_BINDING"/>
    <property type="match status" value="1"/>
</dbReference>
<evidence type="ECO:0000313" key="9">
    <source>
        <dbReference type="EMBL" id="AKJ09672.1"/>
    </source>
</evidence>
<evidence type="ECO:0000256" key="6">
    <source>
        <dbReference type="ARBA" id="ARBA00023235"/>
    </source>
</evidence>
<dbReference type="InterPro" id="IPR006158">
    <property type="entry name" value="Cobalamin-bd"/>
</dbReference>
<dbReference type="Proteomes" id="UP000035366">
    <property type="component" value="Chromosome"/>
</dbReference>
<accession>A0ABN4G9X5</accession>
<dbReference type="InterPro" id="IPR006159">
    <property type="entry name" value="Acid_CoA_mut_C"/>
</dbReference>
<dbReference type="SUPFAM" id="SSF51703">
    <property type="entry name" value="Cobalamin (vitamin B12)-dependent enzymes"/>
    <property type="match status" value="1"/>
</dbReference>
<reference evidence="9 10" key="1">
    <citation type="journal article" date="2015" name="ISME J.">
        <title>Draft Genome Sequence of Streptomyces incarnatus NRRL8089, which Produces the Nucleoside Antibiotic Sinefungin.</title>
        <authorList>
            <person name="Oshima K."/>
            <person name="Hattori M."/>
            <person name="Shimizu H."/>
            <person name="Fukuda K."/>
            <person name="Nemoto M."/>
            <person name="Inagaki K."/>
            <person name="Tamura T."/>
        </authorList>
    </citation>
    <scope>NUCLEOTIDE SEQUENCE [LARGE SCALE GENOMIC DNA]</scope>
    <source>
        <strain evidence="9 10">NRRL 8089</strain>
    </source>
</reference>
<dbReference type="Pfam" id="PF02310">
    <property type="entry name" value="B12-binding"/>
    <property type="match status" value="1"/>
</dbReference>
<protein>
    <submittedName>
        <fullName evidence="9">Protein meaA</fullName>
    </submittedName>
</protein>
<evidence type="ECO:0000256" key="4">
    <source>
        <dbReference type="ARBA" id="ARBA00022628"/>
    </source>
</evidence>
<feature type="domain" description="B12-binding" evidence="8">
    <location>
        <begin position="536"/>
        <end position="665"/>
    </location>
</feature>
<dbReference type="Gene3D" id="3.40.50.280">
    <property type="entry name" value="Cobalamin-binding domain"/>
    <property type="match status" value="1"/>
</dbReference>
<dbReference type="NCBIfam" id="TIGR00640">
    <property type="entry name" value="acid_CoA_mut_C"/>
    <property type="match status" value="1"/>
</dbReference>
<proteinExistence type="inferred from homology"/>
<evidence type="ECO:0000256" key="1">
    <source>
        <dbReference type="ARBA" id="ARBA00001922"/>
    </source>
</evidence>
<dbReference type="EMBL" id="CP011497">
    <property type="protein sequence ID" value="AKJ09672.1"/>
    <property type="molecule type" value="Genomic_DNA"/>
</dbReference>
<comment type="similarity">
    <text evidence="2">Belongs to the methylmalonyl-CoA mutase family.</text>
</comment>
<keyword evidence="7" id="KW-0170">Cobalt</keyword>
<evidence type="ECO:0000256" key="5">
    <source>
        <dbReference type="ARBA" id="ARBA00022723"/>
    </source>
</evidence>
<comment type="cofactor">
    <cofactor evidence="1">
        <name>adenosylcob(III)alamin</name>
        <dbReference type="ChEBI" id="CHEBI:18408"/>
    </cofactor>
</comment>
<dbReference type="InterPro" id="IPR006098">
    <property type="entry name" value="MMCoA_mutase_a_cat"/>
</dbReference>
<organism evidence="9 10">
    <name type="scientific">Streptomyces incarnatus</name>
    <dbReference type="NCBI Taxonomy" id="665007"/>
    <lineage>
        <taxon>Bacteria</taxon>
        <taxon>Bacillati</taxon>
        <taxon>Actinomycetota</taxon>
        <taxon>Actinomycetes</taxon>
        <taxon>Kitasatosporales</taxon>
        <taxon>Streptomycetaceae</taxon>
        <taxon>Streptomyces</taxon>
    </lineage>
</organism>
<keyword evidence="10" id="KW-1185">Reference proteome</keyword>
<evidence type="ECO:0000256" key="2">
    <source>
        <dbReference type="ARBA" id="ARBA00008465"/>
    </source>
</evidence>
<keyword evidence="6" id="KW-0413">Isomerase</keyword>
<evidence type="ECO:0000313" key="10">
    <source>
        <dbReference type="Proteomes" id="UP000035366"/>
    </source>
</evidence>
<sequence>MTERQKDRPWLMRTYAGHSTAEASNELYRRNLAKGQTGLSVAFDLPTQTGYDPDHILARGEVGRVGVPVAHLGDMRRLFQDIPLEQMNTSMTINATAMWLLALYQVVAEEQGADITKLQGTTQNDIVKEYLSRGTHVFPPGPSLRLTTDMIAYTVSHIPKWNPINICSYHLQEAGATPVQEIAYAMSTAIAVLDAVRDSGQVPQERMGDVVARISFFVNAGVRFIEEMCKMRAFGRIWDKVTRERYGIEDPKQRRFRYGVQVNSLGLTEAQPENNVQRIVLEMLAVTLSKDARARAVQLPAWNEALGLPRPWDQQWSLRIQQVLAYESDLLEYDDIFEGSKVIEAKVEQLVADSLAEIDRIEEMGGAMAAVESGYLKSQLVSSHAERRARIESGEEKIIGVNAFEGTEPNPLTADLDTAIMTVDPAVEARVIESLQKWRDTRYQPPFNHPRPCKALERLKEAAKGTDNLMEATLECARAGVTTGEWAGALREVFGEFRAPTGVSSAPVAVAAEPGSALAEVRGKVDATARDLGVGKLRFLVGKPGLDGHSNGAEQIAVRARDAGFEVVYQGIRLTPEQIVDAALAEDVHAVGLSILSGSHAQLVPDVLQRLRVAGATDIPVIAGGIIPNGDAEQLKEAGVAAVFTPKDFDITGIIGRIVDEIRKANKLDPLEVPA</sequence>
<dbReference type="PANTHER" id="PTHR48101:SF3">
    <property type="entry name" value="COENZYME B12-DEPENDENT MUTASE"/>
    <property type="match status" value="1"/>
</dbReference>
<comment type="subunit">
    <text evidence="3">Heterodimer of an alpha and a beta chain.</text>
</comment>
<dbReference type="SUPFAM" id="SSF52242">
    <property type="entry name" value="Cobalamin (vitamin B12)-binding domain"/>
    <property type="match status" value="1"/>
</dbReference>
<dbReference type="InterPro" id="IPR006099">
    <property type="entry name" value="MeMalonylCoA_mutase_a/b_cat"/>
</dbReference>
<name>A0ABN4G9X5_9ACTN</name>
<dbReference type="InterPro" id="IPR036724">
    <property type="entry name" value="Cobalamin-bd_sf"/>
</dbReference>